<dbReference type="AlphaFoldDB" id="A0A4Q1K9L8"/>
<sequence length="169" mass="19524">MLRFSISIAFGFLLTSCTFPTEVQPKFKEFYFMNYNEPHCIALKYDGKDTVYQKIEQSEDSTGCYYHVLSSDEKDSLTQMINRFPLHRYRSKEINIYADTPTYFFIARHAKSTDMACVKGKRLTPELQQFGDRLKAFCASKPFHKSTTPVTFWGNLSPVPPPPPPIINL</sequence>
<evidence type="ECO:0008006" key="3">
    <source>
        <dbReference type="Google" id="ProtNLM"/>
    </source>
</evidence>
<evidence type="ECO:0000313" key="1">
    <source>
        <dbReference type="EMBL" id="RXR23058.1"/>
    </source>
</evidence>
<gene>
    <name evidence="1" type="ORF">EQG61_07425</name>
</gene>
<organism evidence="1 2">
    <name type="scientific">Flavobacterium stagni</name>
    <dbReference type="NCBI Taxonomy" id="2506421"/>
    <lineage>
        <taxon>Bacteria</taxon>
        <taxon>Pseudomonadati</taxon>
        <taxon>Bacteroidota</taxon>
        <taxon>Flavobacteriia</taxon>
        <taxon>Flavobacteriales</taxon>
        <taxon>Flavobacteriaceae</taxon>
        <taxon>Flavobacterium</taxon>
    </lineage>
</organism>
<dbReference type="PROSITE" id="PS51257">
    <property type="entry name" value="PROKAR_LIPOPROTEIN"/>
    <property type="match status" value="1"/>
</dbReference>
<name>A0A4Q1K9L8_9FLAO</name>
<protein>
    <recommendedName>
        <fullName evidence="3">Lipoprotein</fullName>
    </recommendedName>
</protein>
<dbReference type="RefSeq" id="WP_129461288.1">
    <property type="nucleotide sequence ID" value="NZ_SBKN01000003.1"/>
</dbReference>
<reference evidence="2" key="1">
    <citation type="submission" date="2019-01" db="EMBL/GenBank/DDBJ databases">
        <title>Cytophagaceae bacterium strain CAR-16.</title>
        <authorList>
            <person name="Chen W.-M."/>
        </authorList>
    </citation>
    <scope>NUCLEOTIDE SEQUENCE [LARGE SCALE GENOMIC DNA]</scope>
    <source>
        <strain evidence="2">WWJ-16</strain>
    </source>
</reference>
<dbReference type="Proteomes" id="UP000289857">
    <property type="component" value="Unassembled WGS sequence"/>
</dbReference>
<dbReference type="EMBL" id="SBKN01000003">
    <property type="protein sequence ID" value="RXR23058.1"/>
    <property type="molecule type" value="Genomic_DNA"/>
</dbReference>
<comment type="caution">
    <text evidence="1">The sequence shown here is derived from an EMBL/GenBank/DDBJ whole genome shotgun (WGS) entry which is preliminary data.</text>
</comment>
<evidence type="ECO:0000313" key="2">
    <source>
        <dbReference type="Proteomes" id="UP000289857"/>
    </source>
</evidence>
<keyword evidence="2" id="KW-1185">Reference proteome</keyword>
<accession>A0A4Q1K9L8</accession>
<proteinExistence type="predicted"/>